<evidence type="ECO:0000313" key="3">
    <source>
        <dbReference type="EMBL" id="QNP72740.1"/>
    </source>
</evidence>
<gene>
    <name evidence="3" type="ORF">IAG44_27150</name>
</gene>
<name>A0A7H0IIX4_9ACTN</name>
<dbReference type="AlphaFoldDB" id="A0A7H0IIX4"/>
<organism evidence="3 4">
    <name type="scientific">Streptomyces roseirectus</name>
    <dbReference type="NCBI Taxonomy" id="2768066"/>
    <lineage>
        <taxon>Bacteria</taxon>
        <taxon>Bacillati</taxon>
        <taxon>Actinomycetota</taxon>
        <taxon>Actinomycetes</taxon>
        <taxon>Kitasatosporales</taxon>
        <taxon>Streptomycetaceae</taxon>
        <taxon>Streptomyces</taxon>
    </lineage>
</organism>
<dbReference type="KEGG" id="sroi:IAG44_27150"/>
<accession>A0A7H0IIX4</accession>
<feature type="transmembrane region" description="Helical" evidence="2">
    <location>
        <begin position="132"/>
        <end position="151"/>
    </location>
</feature>
<feature type="compositionally biased region" description="Polar residues" evidence="1">
    <location>
        <begin position="356"/>
        <end position="365"/>
    </location>
</feature>
<keyword evidence="4" id="KW-1185">Reference proteome</keyword>
<evidence type="ECO:0000256" key="1">
    <source>
        <dbReference type="SAM" id="MobiDB-lite"/>
    </source>
</evidence>
<keyword evidence="2" id="KW-0472">Membrane</keyword>
<feature type="compositionally biased region" description="Basic and acidic residues" evidence="1">
    <location>
        <begin position="336"/>
        <end position="348"/>
    </location>
</feature>
<evidence type="ECO:0000256" key="2">
    <source>
        <dbReference type="SAM" id="Phobius"/>
    </source>
</evidence>
<feature type="region of interest" description="Disordered" evidence="1">
    <location>
        <begin position="336"/>
        <end position="365"/>
    </location>
</feature>
<protein>
    <submittedName>
        <fullName evidence="3">Uncharacterized protein</fullName>
    </submittedName>
</protein>
<feature type="transmembrane region" description="Helical" evidence="2">
    <location>
        <begin position="30"/>
        <end position="53"/>
    </location>
</feature>
<dbReference type="EMBL" id="CP060828">
    <property type="protein sequence ID" value="QNP72740.1"/>
    <property type="molecule type" value="Genomic_DNA"/>
</dbReference>
<feature type="transmembrane region" description="Helical" evidence="2">
    <location>
        <begin position="189"/>
        <end position="208"/>
    </location>
</feature>
<dbReference type="RefSeq" id="WP_187749690.1">
    <property type="nucleotide sequence ID" value="NZ_CP060828.1"/>
</dbReference>
<feature type="transmembrane region" description="Helical" evidence="2">
    <location>
        <begin position="215"/>
        <end position="232"/>
    </location>
</feature>
<reference evidence="3 4" key="1">
    <citation type="submission" date="2020-08" db="EMBL/GenBank/DDBJ databases">
        <title>A novel species.</title>
        <authorList>
            <person name="Gao J."/>
        </authorList>
    </citation>
    <scope>NUCLEOTIDE SEQUENCE [LARGE SCALE GENOMIC DNA]</scope>
    <source>
        <strain evidence="3 4">CRXT-G-22</strain>
    </source>
</reference>
<proteinExistence type="predicted"/>
<keyword evidence="2" id="KW-0812">Transmembrane</keyword>
<feature type="transmembrane region" description="Helical" evidence="2">
    <location>
        <begin position="252"/>
        <end position="272"/>
    </location>
</feature>
<evidence type="ECO:0000313" key="4">
    <source>
        <dbReference type="Proteomes" id="UP000516052"/>
    </source>
</evidence>
<sequence length="365" mass="39859">MDLEKRGQSQGARRDAEGCLVVAIRIPVRIVVLVLVVPVRVVWDGLVVVGRVVRDSVLRPVGRGLLWVAKAVFVWPVVGVWRYVVVPVGAGLGWLGRVLVVEPVLWVHRNVLVPLGRGVVWVVAPVGRGVMWVLRGIGTGIAALGAGGAWLTRCLVVAPARWLYAWVLAPVGRGIGWCARGVWRGAVFVAGGLWRGVVLLGTGVWLALYWTVRVLLVLPAVALWRWVLAPVARVLGVVAREVGDALGHAWRIAGWISLAVWRFLVGVFRWVFVEPVRWVYRTVLTPVGHVVRDAVLRPAAEAARSVGRVTRQVLGAARETVRQTRADLRRALFGGPREREAVARREPGSGEGRTLGRSTTALTKE</sequence>
<dbReference type="Proteomes" id="UP000516052">
    <property type="component" value="Chromosome"/>
</dbReference>
<keyword evidence="2" id="KW-1133">Transmembrane helix</keyword>